<evidence type="ECO:0000313" key="3">
    <source>
        <dbReference type="Proteomes" id="UP000016562"/>
    </source>
</evidence>
<dbReference type="OrthoDB" id="283083at2"/>
<evidence type="ECO:0008006" key="4">
    <source>
        <dbReference type="Google" id="ProtNLM"/>
    </source>
</evidence>
<dbReference type="STRING" id="1219080.VEZ01S_26_00120"/>
<evidence type="ECO:0000256" key="1">
    <source>
        <dbReference type="SAM" id="Phobius"/>
    </source>
</evidence>
<keyword evidence="3" id="KW-1185">Reference proteome</keyword>
<keyword evidence="1" id="KW-0812">Transmembrane</keyword>
<dbReference type="Proteomes" id="UP000016562">
    <property type="component" value="Unassembled WGS sequence"/>
</dbReference>
<organism evidence="2 3">
    <name type="scientific">Vibrio ezurae NBRC 102218</name>
    <dbReference type="NCBI Taxonomy" id="1219080"/>
    <lineage>
        <taxon>Bacteria</taxon>
        <taxon>Pseudomonadati</taxon>
        <taxon>Pseudomonadota</taxon>
        <taxon>Gammaproteobacteria</taxon>
        <taxon>Vibrionales</taxon>
        <taxon>Vibrionaceae</taxon>
        <taxon>Vibrio</taxon>
    </lineage>
</organism>
<evidence type="ECO:0000313" key="2">
    <source>
        <dbReference type="EMBL" id="GAD80174.1"/>
    </source>
</evidence>
<name>U3CG21_9VIBR</name>
<keyword evidence="1" id="KW-0472">Membrane</keyword>
<protein>
    <recommendedName>
        <fullName evidence="4">DUF4381 domain-containing protein</fullName>
    </recommendedName>
</protein>
<proteinExistence type="predicted"/>
<dbReference type="EMBL" id="BATM01000026">
    <property type="protein sequence ID" value="GAD80174.1"/>
    <property type="molecule type" value="Genomic_DNA"/>
</dbReference>
<comment type="caution">
    <text evidence="2">The sequence shown here is derived from an EMBL/GenBank/DDBJ whole genome shotgun (WGS) entry which is preliminary data.</text>
</comment>
<reference evidence="2 3" key="1">
    <citation type="submission" date="2013-09" db="EMBL/GenBank/DDBJ databases">
        <title>Whole genome shotgun sequence of Vibrio ezurae NBRC 102218.</title>
        <authorList>
            <person name="Yoshida I."/>
            <person name="Hosoyama A."/>
            <person name="Numata M."/>
            <person name="Hashimoto M."/>
            <person name="Hosoyama Y."/>
            <person name="Tsuchikane K."/>
            <person name="Noguchi M."/>
            <person name="Hirakata S."/>
            <person name="Ichikawa N."/>
            <person name="Ohji S."/>
            <person name="Yamazoe A."/>
            <person name="Fujita N."/>
        </authorList>
    </citation>
    <scope>NUCLEOTIDE SEQUENCE [LARGE SCALE GENOMIC DNA]</scope>
    <source>
        <strain evidence="2 3">NBRC 102218</strain>
    </source>
</reference>
<dbReference type="eggNOG" id="ENOG50331W9">
    <property type="taxonomic scope" value="Bacteria"/>
</dbReference>
<feature type="transmembrane region" description="Helical" evidence="1">
    <location>
        <begin position="28"/>
        <end position="47"/>
    </location>
</feature>
<dbReference type="InterPro" id="IPR025489">
    <property type="entry name" value="DUF4381"/>
</dbReference>
<dbReference type="RefSeq" id="WP_021713882.1">
    <property type="nucleotide sequence ID" value="NZ_BATM01000026.1"/>
</dbReference>
<keyword evidence="1" id="KW-1133">Transmembrane helix</keyword>
<dbReference type="Pfam" id="PF14316">
    <property type="entry name" value="DUF4381"/>
    <property type="match status" value="1"/>
</dbReference>
<sequence>MTQTNQTHTLPLKSLHLPSEPSAWPLAWGYWGVLALIVIVLLAAFIMQKKIRNRSRAKKAALHIINQPSQPLTISEVQELLRQAALSYFPRNDIAHLTGEQWLSFLDSQLSSPRFVTKNEQWQKGLYSSGVNEHQTDTELIQDCAYWLENALPPKRKYRNWNES</sequence>
<gene>
    <name evidence="2" type="ORF">VEZ01S_26_00120</name>
</gene>
<accession>U3CG21</accession>
<dbReference type="AlphaFoldDB" id="U3CG21"/>